<name>A0ABM8LM65_9BURK</name>
<protein>
    <recommendedName>
        <fullName evidence="3">AbrB/MazE/SpoVT family DNA-binding domain-containing protein</fullName>
    </recommendedName>
</protein>
<organism evidence="1 2">
    <name type="scientific">Achromobacter mucicolens</name>
    <dbReference type="NCBI Taxonomy" id="1389922"/>
    <lineage>
        <taxon>Bacteria</taxon>
        <taxon>Pseudomonadati</taxon>
        <taxon>Pseudomonadota</taxon>
        <taxon>Betaproteobacteria</taxon>
        <taxon>Burkholderiales</taxon>
        <taxon>Alcaligenaceae</taxon>
        <taxon>Achromobacter</taxon>
    </lineage>
</organism>
<keyword evidence="2" id="KW-1185">Reference proteome</keyword>
<evidence type="ECO:0008006" key="3">
    <source>
        <dbReference type="Google" id="ProtNLM"/>
    </source>
</evidence>
<gene>
    <name evidence="1" type="ORF">LMG3415_05630</name>
</gene>
<reference evidence="1 2" key="1">
    <citation type="submission" date="2020-04" db="EMBL/GenBank/DDBJ databases">
        <authorList>
            <person name="De Canck E."/>
        </authorList>
    </citation>
    <scope>NUCLEOTIDE SEQUENCE [LARGE SCALE GENOMIC DNA]</scope>
    <source>
        <strain evidence="1 2">LMG 3415</strain>
    </source>
</reference>
<proteinExistence type="predicted"/>
<accession>A0ABM8LM65</accession>
<dbReference type="Proteomes" id="UP000507140">
    <property type="component" value="Unassembled WGS sequence"/>
</dbReference>
<dbReference type="RefSeq" id="WP_180100730.1">
    <property type="nucleotide sequence ID" value="NZ_CADIKR010000010.1"/>
</dbReference>
<evidence type="ECO:0000313" key="2">
    <source>
        <dbReference type="Proteomes" id="UP000507140"/>
    </source>
</evidence>
<dbReference type="EMBL" id="CADIKR010000010">
    <property type="protein sequence ID" value="CAB3922034.1"/>
    <property type="molecule type" value="Genomic_DNA"/>
</dbReference>
<evidence type="ECO:0000313" key="1">
    <source>
        <dbReference type="EMBL" id="CAB3922034.1"/>
    </source>
</evidence>
<sequence length="72" mass="8012">MRTQNGGDIDIHIYNAAGRRLIVPPEWRLNQAEWTLQCGDKIVQLPPSLAYGEISASEFERVEKAIQATTGS</sequence>
<comment type="caution">
    <text evidence="1">The sequence shown here is derived from an EMBL/GenBank/DDBJ whole genome shotgun (WGS) entry which is preliminary data.</text>
</comment>